<accession>A0A7R9QLH2</accession>
<gene>
    <name evidence="4" type="ORF">ONB1V03_LOCUS7163</name>
</gene>
<evidence type="ECO:0000313" key="4">
    <source>
        <dbReference type="EMBL" id="CAD7649211.1"/>
    </source>
</evidence>
<keyword evidence="3" id="KW-0551">Lipid droplet</keyword>
<dbReference type="Proteomes" id="UP000728032">
    <property type="component" value="Unassembled WGS sequence"/>
</dbReference>
<dbReference type="GO" id="GO:0019915">
    <property type="term" value="P:lipid storage"/>
    <property type="evidence" value="ECO:0007669"/>
    <property type="project" value="TreeGrafter"/>
</dbReference>
<evidence type="ECO:0000256" key="2">
    <source>
        <dbReference type="ARBA" id="ARBA00006311"/>
    </source>
</evidence>
<comment type="subcellular location">
    <subcellularLocation>
        <location evidence="1">Lipid droplet</location>
    </subcellularLocation>
</comment>
<dbReference type="AlphaFoldDB" id="A0A7R9QLH2"/>
<evidence type="ECO:0000313" key="5">
    <source>
        <dbReference type="Proteomes" id="UP000728032"/>
    </source>
</evidence>
<name>A0A7R9QLH2_9ACAR</name>
<dbReference type="Pfam" id="PF03036">
    <property type="entry name" value="Perilipin"/>
    <property type="match status" value="1"/>
</dbReference>
<organism evidence="4">
    <name type="scientific">Oppiella nova</name>
    <dbReference type="NCBI Taxonomy" id="334625"/>
    <lineage>
        <taxon>Eukaryota</taxon>
        <taxon>Metazoa</taxon>
        <taxon>Ecdysozoa</taxon>
        <taxon>Arthropoda</taxon>
        <taxon>Chelicerata</taxon>
        <taxon>Arachnida</taxon>
        <taxon>Acari</taxon>
        <taxon>Acariformes</taxon>
        <taxon>Sarcoptiformes</taxon>
        <taxon>Oribatida</taxon>
        <taxon>Brachypylina</taxon>
        <taxon>Oppioidea</taxon>
        <taxon>Oppiidae</taxon>
        <taxon>Oppiella</taxon>
    </lineage>
</organism>
<dbReference type="GO" id="GO:0005829">
    <property type="term" value="C:cytosol"/>
    <property type="evidence" value="ECO:0007669"/>
    <property type="project" value="TreeGrafter"/>
</dbReference>
<comment type="similarity">
    <text evidence="2">Belongs to the perilipin family.</text>
</comment>
<dbReference type="EMBL" id="CAJPVJ010003520">
    <property type="protein sequence ID" value="CAG2167666.1"/>
    <property type="molecule type" value="Genomic_DNA"/>
</dbReference>
<reference evidence="4" key="1">
    <citation type="submission" date="2020-11" db="EMBL/GenBank/DDBJ databases">
        <authorList>
            <person name="Tran Van P."/>
        </authorList>
    </citation>
    <scope>NUCLEOTIDE SEQUENCE</scope>
</reference>
<dbReference type="GO" id="GO:0005811">
    <property type="term" value="C:lipid droplet"/>
    <property type="evidence" value="ECO:0007669"/>
    <property type="project" value="UniProtKB-SubCell"/>
</dbReference>
<keyword evidence="5" id="KW-1185">Reference proteome</keyword>
<protein>
    <submittedName>
        <fullName evidence="4">Uncharacterized protein</fullName>
    </submittedName>
</protein>
<dbReference type="GO" id="GO:0010890">
    <property type="term" value="P:positive regulation of triglyceride storage"/>
    <property type="evidence" value="ECO:0007669"/>
    <property type="project" value="TreeGrafter"/>
</dbReference>
<dbReference type="InterPro" id="IPR004279">
    <property type="entry name" value="Perilipin"/>
</dbReference>
<dbReference type="PANTHER" id="PTHR14024:SF49">
    <property type="entry name" value="LIPID STORAGE DROPLETS SURFACE-BINDING PROTEIN 1"/>
    <property type="match status" value="1"/>
</dbReference>
<evidence type="ECO:0000256" key="3">
    <source>
        <dbReference type="ARBA" id="ARBA00022677"/>
    </source>
</evidence>
<evidence type="ECO:0000256" key="1">
    <source>
        <dbReference type="ARBA" id="ARBA00004502"/>
    </source>
</evidence>
<dbReference type="PANTHER" id="PTHR14024">
    <property type="entry name" value="PERILIPIN"/>
    <property type="match status" value="1"/>
</dbReference>
<dbReference type="OrthoDB" id="376826at2759"/>
<sequence>MSNTSSPIKIEALSRFSSLPLVNSAIGLATDGYSRFKSYNKLLSATLSKAEQSILFMASTAKPIVQKLEKPISYADNIACQGLDKLEEKVPALKKSTDEVKVDLQIRDETKKLFEGSVGRIEGVRKYSTDTLHGIRDYGFTKVNGILDSPYIRVFVKSIDTAIDLTHNAVDHYLPAAPNEKPTDKSEGQTLVVRMSHLSDKMRRRMYDQLTTRWIPNVLFTANSFKLNVLNWVHHNGITSQQSTQ</sequence>
<proteinExistence type="inferred from homology"/>
<dbReference type="EMBL" id="OC918345">
    <property type="protein sequence ID" value="CAD7649211.1"/>
    <property type="molecule type" value="Genomic_DNA"/>
</dbReference>